<feature type="compositionally biased region" description="Low complexity" evidence="23">
    <location>
        <begin position="47"/>
        <end position="64"/>
    </location>
</feature>
<evidence type="ECO:0000256" key="11">
    <source>
        <dbReference type="ARBA" id="ARBA00022843"/>
    </source>
</evidence>
<name>A0AA36M1B0_CYLNA</name>
<dbReference type="GO" id="GO:0000398">
    <property type="term" value="P:mRNA splicing, via spliceosome"/>
    <property type="evidence" value="ECO:0007669"/>
    <property type="project" value="InterPro"/>
</dbReference>
<keyword evidence="17" id="KW-0508">mRNA splicing</keyword>
<dbReference type="InterPro" id="IPR000504">
    <property type="entry name" value="RRM_dom"/>
</dbReference>
<evidence type="ECO:0000256" key="2">
    <source>
        <dbReference type="ARBA" id="ARBA00004286"/>
    </source>
</evidence>
<dbReference type="Gene3D" id="3.30.70.330">
    <property type="match status" value="2"/>
</dbReference>
<keyword evidence="5" id="KW-1017">Isopeptide bond</keyword>
<feature type="compositionally biased region" description="Basic and acidic residues" evidence="23">
    <location>
        <begin position="183"/>
        <end position="200"/>
    </location>
</feature>
<evidence type="ECO:0000313" key="25">
    <source>
        <dbReference type="EMBL" id="CAJ0594247.1"/>
    </source>
</evidence>
<evidence type="ECO:0000256" key="9">
    <source>
        <dbReference type="ARBA" id="ARBA00022737"/>
    </source>
</evidence>
<keyword evidence="11" id="KW-0832">Ubl conjugation</keyword>
<dbReference type="InterPro" id="IPR034393">
    <property type="entry name" value="TatSF1-like"/>
</dbReference>
<dbReference type="FunFam" id="3.30.70.330:FF:000202">
    <property type="entry name" value="HIV Tat-specific factor 1"/>
    <property type="match status" value="1"/>
</dbReference>
<comment type="subunit">
    <text evidence="20">Component of the 17S U2 SnRNP complex, a ribonucleoprotein complex that contains small nuclear RNA (snRNA) U2 and a number of specific proteins. Within the 17S U2 SnRNP complex, interacts (via UHM region) directly with SF3B1. Component of a complex which is at least composed of HTATSF1/Tat-SF1, the P-TEFb complex components CDK9 and CCNT1, RNA polymerase II, SUPT5H, and NCL/nucleolin. Interacts with GTF2F2/RAP30 and POLR2A. Interacts with TCERG1/CA150. Interacts with (poly-ADP-ribosylated) RPA1; promoting HTATSF1 recruitment to DNA damage sites. Interacts (when phosphorylated) with TOPBP1; promoting recruitment of TOPBP1 to DNA damage sites during S-phase.</text>
</comment>
<feature type="region of interest" description="Disordered" evidence="23">
    <location>
        <begin position="183"/>
        <end position="210"/>
    </location>
</feature>
<dbReference type="InterPro" id="IPR034392">
    <property type="entry name" value="TatSF1-like_RRM1"/>
</dbReference>
<evidence type="ECO:0000256" key="23">
    <source>
        <dbReference type="SAM" id="MobiDB-lite"/>
    </source>
</evidence>
<keyword evidence="15" id="KW-0010">Activator</keyword>
<dbReference type="SUPFAM" id="SSF54928">
    <property type="entry name" value="RNA-binding domain, RBD"/>
    <property type="match status" value="2"/>
</dbReference>
<dbReference type="GO" id="GO:0006281">
    <property type="term" value="P:DNA repair"/>
    <property type="evidence" value="ECO:0007669"/>
    <property type="project" value="UniProtKB-KW"/>
</dbReference>
<evidence type="ECO:0000313" key="26">
    <source>
        <dbReference type="Proteomes" id="UP001176961"/>
    </source>
</evidence>
<dbReference type="InterPro" id="IPR012677">
    <property type="entry name" value="Nucleotide-bd_a/b_plait_sf"/>
</dbReference>
<evidence type="ECO:0000256" key="3">
    <source>
        <dbReference type="ARBA" id="ARBA00007747"/>
    </source>
</evidence>
<evidence type="ECO:0000256" key="13">
    <source>
        <dbReference type="ARBA" id="ARBA00022990"/>
    </source>
</evidence>
<dbReference type="GO" id="GO:0003723">
    <property type="term" value="F:RNA binding"/>
    <property type="evidence" value="ECO:0007669"/>
    <property type="project" value="UniProtKB-UniRule"/>
</dbReference>
<feature type="domain" description="RRM" evidence="24">
    <location>
        <begin position="220"/>
        <end position="305"/>
    </location>
</feature>
<proteinExistence type="inferred from homology"/>
<comment type="similarity">
    <text evidence="3">Belongs to the HTATSF1 family.</text>
</comment>
<organism evidence="25 26">
    <name type="scientific">Cylicocyclus nassatus</name>
    <name type="common">Nematode worm</name>
    <dbReference type="NCBI Taxonomy" id="53992"/>
    <lineage>
        <taxon>Eukaryota</taxon>
        <taxon>Metazoa</taxon>
        <taxon>Ecdysozoa</taxon>
        <taxon>Nematoda</taxon>
        <taxon>Chromadorea</taxon>
        <taxon>Rhabditida</taxon>
        <taxon>Rhabditina</taxon>
        <taxon>Rhabditomorpha</taxon>
        <taxon>Strongyloidea</taxon>
        <taxon>Strongylidae</taxon>
        <taxon>Cylicocyclus</taxon>
    </lineage>
</organism>
<dbReference type="Proteomes" id="UP001176961">
    <property type="component" value="Unassembled WGS sequence"/>
</dbReference>
<evidence type="ECO:0000256" key="5">
    <source>
        <dbReference type="ARBA" id="ARBA00022499"/>
    </source>
</evidence>
<evidence type="ECO:0000256" key="20">
    <source>
        <dbReference type="ARBA" id="ARBA00062124"/>
    </source>
</evidence>
<gene>
    <name evidence="25" type="ORF">CYNAS_LOCUS6230</name>
</gene>
<dbReference type="AlphaFoldDB" id="A0AA36M1B0"/>
<dbReference type="FunFam" id="3.30.70.330:FF:000105">
    <property type="entry name" value="HIV Tat-specific factor 1 homolog"/>
    <property type="match status" value="1"/>
</dbReference>
<reference evidence="25" key="1">
    <citation type="submission" date="2023-07" db="EMBL/GenBank/DDBJ databases">
        <authorList>
            <consortium name="CYATHOMIX"/>
        </authorList>
    </citation>
    <scope>NUCLEOTIDE SEQUENCE</scope>
    <source>
        <strain evidence="25">N/A</strain>
    </source>
</reference>
<dbReference type="GO" id="GO:0005686">
    <property type="term" value="C:U2 snRNP"/>
    <property type="evidence" value="ECO:0007669"/>
    <property type="project" value="TreeGrafter"/>
</dbReference>
<comment type="subcellular location">
    <subcellularLocation>
        <location evidence="2">Chromosome</location>
    </subcellularLocation>
    <subcellularLocation>
        <location evidence="1">Nucleus</location>
    </subcellularLocation>
</comment>
<keyword evidence="6" id="KW-0597">Phosphoprotein</keyword>
<evidence type="ECO:0000256" key="6">
    <source>
        <dbReference type="ARBA" id="ARBA00022553"/>
    </source>
</evidence>
<evidence type="ECO:0000256" key="22">
    <source>
        <dbReference type="PROSITE-ProRule" id="PRU00176"/>
    </source>
</evidence>
<accession>A0AA36M1B0</accession>
<keyword evidence="26" id="KW-1185">Reference proteome</keyword>
<keyword evidence="9" id="KW-0677">Repeat</keyword>
<dbReference type="CDD" id="cd12282">
    <property type="entry name" value="RRM2_TatSF1_like"/>
    <property type="match status" value="1"/>
</dbReference>
<evidence type="ECO:0000256" key="17">
    <source>
        <dbReference type="ARBA" id="ARBA00023187"/>
    </source>
</evidence>
<dbReference type="CDD" id="cd12281">
    <property type="entry name" value="RRM1_TatSF1_like"/>
    <property type="match status" value="1"/>
</dbReference>
<feature type="domain" description="RRM" evidence="24">
    <location>
        <begin position="352"/>
        <end position="437"/>
    </location>
</feature>
<keyword evidence="4" id="KW-0158">Chromosome</keyword>
<evidence type="ECO:0000256" key="21">
    <source>
        <dbReference type="ARBA" id="ARBA00073773"/>
    </source>
</evidence>
<dbReference type="EMBL" id="CATQJL010000112">
    <property type="protein sequence ID" value="CAJ0594247.1"/>
    <property type="molecule type" value="Genomic_DNA"/>
</dbReference>
<dbReference type="PROSITE" id="PS50102">
    <property type="entry name" value="RRM"/>
    <property type="match status" value="2"/>
</dbReference>
<keyword evidence="16" id="KW-0804">Transcription</keyword>
<evidence type="ECO:0000256" key="15">
    <source>
        <dbReference type="ARBA" id="ARBA00023159"/>
    </source>
</evidence>
<evidence type="ECO:0000256" key="12">
    <source>
        <dbReference type="ARBA" id="ARBA00022884"/>
    </source>
</evidence>
<protein>
    <recommendedName>
        <fullName evidence="21">17S U2 SnRNP complex component HTATSF1</fullName>
    </recommendedName>
</protein>
<evidence type="ECO:0000256" key="1">
    <source>
        <dbReference type="ARBA" id="ARBA00004123"/>
    </source>
</evidence>
<dbReference type="SMART" id="SM00360">
    <property type="entry name" value="RRM"/>
    <property type="match status" value="2"/>
</dbReference>
<evidence type="ECO:0000256" key="4">
    <source>
        <dbReference type="ARBA" id="ARBA00022454"/>
    </source>
</evidence>
<evidence type="ECO:0000256" key="19">
    <source>
        <dbReference type="ARBA" id="ARBA00023242"/>
    </source>
</evidence>
<evidence type="ECO:0000256" key="8">
    <source>
        <dbReference type="ARBA" id="ARBA00022728"/>
    </source>
</evidence>
<evidence type="ECO:0000256" key="7">
    <source>
        <dbReference type="ARBA" id="ARBA00022664"/>
    </source>
</evidence>
<keyword evidence="14" id="KW-0805">Transcription regulation</keyword>
<comment type="caution">
    <text evidence="25">The sequence shown here is derived from an EMBL/GenBank/DDBJ whole genome shotgun (WGS) entry which is preliminary data.</text>
</comment>
<keyword evidence="13" id="KW-0007">Acetylation</keyword>
<keyword evidence="10" id="KW-0227">DNA damage</keyword>
<evidence type="ECO:0000256" key="14">
    <source>
        <dbReference type="ARBA" id="ARBA00023015"/>
    </source>
</evidence>
<dbReference type="PANTHER" id="PTHR15608">
    <property type="entry name" value="SPLICING FACTOR U2AF-ASSOCIATED PROTEIN 2"/>
    <property type="match status" value="1"/>
</dbReference>
<evidence type="ECO:0000259" key="24">
    <source>
        <dbReference type="PROSITE" id="PS50102"/>
    </source>
</evidence>
<dbReference type="Pfam" id="PF00076">
    <property type="entry name" value="RRM_1"/>
    <property type="match status" value="2"/>
</dbReference>
<evidence type="ECO:0000256" key="10">
    <source>
        <dbReference type="ARBA" id="ARBA00022763"/>
    </source>
</evidence>
<dbReference type="PANTHER" id="PTHR15608:SF0">
    <property type="entry name" value="HIV TAT-SPECIFIC FACTOR 1"/>
    <property type="match status" value="1"/>
</dbReference>
<feature type="compositionally biased region" description="Basic and acidic residues" evidence="23">
    <location>
        <begin position="495"/>
        <end position="516"/>
    </location>
</feature>
<evidence type="ECO:0000256" key="16">
    <source>
        <dbReference type="ARBA" id="ARBA00023163"/>
    </source>
</evidence>
<keyword evidence="18" id="KW-0234">DNA repair</keyword>
<keyword evidence="12 22" id="KW-0694">RNA-binding</keyword>
<feature type="region of interest" description="Disordered" evidence="23">
    <location>
        <begin position="460"/>
        <end position="516"/>
    </location>
</feature>
<feature type="region of interest" description="Disordered" evidence="23">
    <location>
        <begin position="47"/>
        <end position="74"/>
    </location>
</feature>
<sequence length="516" mass="59471">MHRQEFNEAVYYEFIRSDIVLRAKVTYGSLNCMQKVRMAAACEEVSAPAQEEQPANEEASSAQELPEASSNVDGAMNKVPGFSTRYLNEKWIGRYDETGQYMEYLNNQWRPLPEDDLEFVQQLWQEQEAAETQVVNGVKMKWNTTAQEWQKVDDEVDEDFIASYQATYGVPYDYSKMDEERKAKEAERLKNHPDKEDKEKKKAKGSTEQQGWVDMEEKVHAVYVNNLPLDITMDEFKEFMSKCGVIQPDARTNKPKLKLYVDENGDLKGDGRCVYIKKESVDLALSILDGFNLRGKEVHVEKAKFQLKGEFDPSKKRKKLTNAQKKRYMENQNRIFEWKPEKPRNYRPISDCTVVIKNLFTLEMMEKNAALMLDLKEEVQQSCSKYGTVKKVIVYDSNPEGVVTVTFETTDESDMAVKMLNGRIVDGRRLEVSLWDGKTKYKVQETEEERQRRLAAWQNYIKGESDDEESESKNQSENVASDAKKNSAEESTTETGEKSGEVPTPEKKAKLENESG</sequence>
<evidence type="ECO:0000256" key="18">
    <source>
        <dbReference type="ARBA" id="ARBA00023204"/>
    </source>
</evidence>
<keyword evidence="7" id="KW-0507">mRNA processing</keyword>
<dbReference type="InterPro" id="IPR035979">
    <property type="entry name" value="RBD_domain_sf"/>
</dbReference>
<dbReference type="GO" id="GO:0005684">
    <property type="term" value="C:U2-type spliceosomal complex"/>
    <property type="evidence" value="ECO:0007669"/>
    <property type="project" value="TreeGrafter"/>
</dbReference>
<keyword evidence="8" id="KW-0747">Spliceosome</keyword>
<dbReference type="GO" id="GO:0005694">
    <property type="term" value="C:chromosome"/>
    <property type="evidence" value="ECO:0007669"/>
    <property type="project" value="UniProtKB-SubCell"/>
</dbReference>
<keyword evidence="19" id="KW-0539">Nucleus</keyword>